<evidence type="ECO:0000313" key="2">
    <source>
        <dbReference type="EMBL" id="CBX31631.1"/>
    </source>
</evidence>
<feature type="coiled-coil region" evidence="1">
    <location>
        <begin position="69"/>
        <end position="181"/>
    </location>
</feature>
<dbReference type="AlphaFoldDB" id="E1YK27"/>
<proteinExistence type="predicted"/>
<organism evidence="2">
    <name type="scientific">uncultured Desulfobacterium sp</name>
    <dbReference type="NCBI Taxonomy" id="201089"/>
    <lineage>
        <taxon>Bacteria</taxon>
        <taxon>Pseudomonadati</taxon>
        <taxon>Thermodesulfobacteriota</taxon>
        <taxon>Desulfobacteria</taxon>
        <taxon>Desulfobacterales</taxon>
        <taxon>Desulfobacteriaceae</taxon>
        <taxon>Desulfobacterium</taxon>
        <taxon>environmental samples</taxon>
    </lineage>
</organism>
<accession>E1YK27</accession>
<protein>
    <recommendedName>
        <fullName evidence="3">Chromosome partition protein Smc</fullName>
    </recommendedName>
</protein>
<evidence type="ECO:0008006" key="3">
    <source>
        <dbReference type="Google" id="ProtNLM"/>
    </source>
</evidence>
<evidence type="ECO:0000256" key="1">
    <source>
        <dbReference type="SAM" id="Coils"/>
    </source>
</evidence>
<name>E1YK27_9BACT</name>
<sequence>MKQNISKIIIVLLLVTSGLALGLGYGHLRLRKERAVFAENTGQMKSREELLKRKYMEQKALSGQITSSKLMVEGEKRAFEEKAEKLSKEKEAIASEYRTLGENLKKDILSLEQKNKTIEEKKIKLESDIQKNEEKYRQEIKACNHNILEKENELKKITSEMKSLEQNFKRITQGLERCKSNNARLCVITGELVDKYRNKGVTKSILSAEPFTQLQKVEMEKLIQDYMERIEKEQIDKKDIMPKFNKYLSKP</sequence>
<reference evidence="2" key="1">
    <citation type="journal article" date="2011" name="Environ. Microbiol.">
        <title>Genomic insights into the metabolic potential of the polycyclic aromatic hydrocarbon degrading sulfate-reducing Deltaproteobacterium N47.</title>
        <authorList>
            <person name="Bergmann F."/>
            <person name="Selesi D."/>
            <person name="Weinmaier T."/>
            <person name="Tischler P."/>
            <person name="Rattei T."/>
            <person name="Meckenstock R.U."/>
        </authorList>
    </citation>
    <scope>NUCLEOTIDE SEQUENCE</scope>
</reference>
<keyword evidence="1" id="KW-0175">Coiled coil</keyword>
<dbReference type="EMBL" id="FR695877">
    <property type="protein sequence ID" value="CBX31631.1"/>
    <property type="molecule type" value="Genomic_DNA"/>
</dbReference>
<gene>
    <name evidence="2" type="ORF">N47_E51430</name>
</gene>